<organism evidence="1 2">
    <name type="scientific">Noviluteimonas caseinilytica</name>
    <dbReference type="NCBI Taxonomy" id="2675101"/>
    <lineage>
        <taxon>Bacteria</taxon>
        <taxon>Pseudomonadati</taxon>
        <taxon>Pseudomonadota</taxon>
        <taxon>Gammaproteobacteria</taxon>
        <taxon>Lysobacterales</taxon>
        <taxon>Lysobacteraceae</taxon>
        <taxon>Noviluteimonas</taxon>
    </lineage>
</organism>
<name>A0ABM7Q2C8_9GAMM</name>
<reference evidence="1 2" key="1">
    <citation type="submission" date="2021-03" db="EMBL/GenBank/DDBJ databases">
        <title>Complete Genome Sequences of Two Lysobacter Strains Isolated from Sea Water (Lysobacter caseinilyticus) and Soil (Lysobacter helvus) in South Korea.</title>
        <authorList>
            <person name="Watanabe Y."/>
            <person name="Arakawa K."/>
        </authorList>
    </citation>
    <scope>NUCLEOTIDE SEQUENCE [LARGE SCALE GENOMIC DNA]</scope>
    <source>
        <strain evidence="1 2">KVB24</strain>
    </source>
</reference>
<evidence type="ECO:0000313" key="2">
    <source>
        <dbReference type="Proteomes" id="UP000681317"/>
    </source>
</evidence>
<evidence type="ECO:0000313" key="1">
    <source>
        <dbReference type="EMBL" id="BCT91387.1"/>
    </source>
</evidence>
<gene>
    <name evidence="1" type="ORF">LYSCAS_04110</name>
</gene>
<protein>
    <recommendedName>
        <fullName evidence="3">PepSY domain-containing protein</fullName>
    </recommendedName>
</protein>
<accession>A0ABM7Q2C8</accession>
<dbReference type="Proteomes" id="UP000681317">
    <property type="component" value="Chromosome"/>
</dbReference>
<dbReference type="EMBL" id="AP024545">
    <property type="protein sequence ID" value="BCT91387.1"/>
    <property type="molecule type" value="Genomic_DNA"/>
</dbReference>
<evidence type="ECO:0008006" key="3">
    <source>
        <dbReference type="Google" id="ProtNLM"/>
    </source>
</evidence>
<sequence length="75" mass="8203">MIGERQALEISRNVAQAQGYDLARYQLDTFGDRGGGSDKEWLFVYVCKPVPSPPGCSFMVVVDRTSGKATIHPGQ</sequence>
<proteinExistence type="predicted"/>
<keyword evidence="2" id="KW-1185">Reference proteome</keyword>